<protein>
    <submittedName>
        <fullName evidence="2">Uncharacterized protein</fullName>
    </submittedName>
</protein>
<name>A0ABQ9EPP2_TEGGR</name>
<feature type="transmembrane region" description="Helical" evidence="1">
    <location>
        <begin position="32"/>
        <end position="52"/>
    </location>
</feature>
<gene>
    <name evidence="2" type="ORF">KUTeg_015043</name>
</gene>
<accession>A0ABQ9EPP2</accession>
<keyword evidence="1" id="KW-1133">Transmembrane helix</keyword>
<keyword evidence="1" id="KW-0472">Membrane</keyword>
<sequence>MTSSSEGKNMFDRLPIDIFCCLTDVNQQHLFYAFYIIFIIFSKKFFLYSCYFDGMKGKITNICFTSLPLLIILLMIIVLYILTWQRIYAQSERLKDVLGKKDCPKITPGCSYNVTICHCFLRSLFVTKFSNVGGIVNGIVYIIIRKTKLTGLSGKCNESTLKTNEKNTNSTGQMLNQLSI</sequence>
<reference evidence="2 3" key="1">
    <citation type="submission" date="2022-12" db="EMBL/GenBank/DDBJ databases">
        <title>Chromosome-level genome of Tegillarca granosa.</title>
        <authorList>
            <person name="Kim J."/>
        </authorList>
    </citation>
    <scope>NUCLEOTIDE SEQUENCE [LARGE SCALE GENOMIC DNA]</scope>
    <source>
        <strain evidence="2">Teg-2019</strain>
        <tissue evidence="2">Adductor muscle</tissue>
    </source>
</reference>
<keyword evidence="3" id="KW-1185">Reference proteome</keyword>
<dbReference type="EMBL" id="JARBDR010000793">
    <property type="protein sequence ID" value="KAJ8306959.1"/>
    <property type="molecule type" value="Genomic_DNA"/>
</dbReference>
<comment type="caution">
    <text evidence="2">The sequence shown here is derived from an EMBL/GenBank/DDBJ whole genome shotgun (WGS) entry which is preliminary data.</text>
</comment>
<evidence type="ECO:0000313" key="3">
    <source>
        <dbReference type="Proteomes" id="UP001217089"/>
    </source>
</evidence>
<evidence type="ECO:0000313" key="2">
    <source>
        <dbReference type="EMBL" id="KAJ8306959.1"/>
    </source>
</evidence>
<organism evidence="2 3">
    <name type="scientific">Tegillarca granosa</name>
    <name type="common">Malaysian cockle</name>
    <name type="synonym">Anadara granosa</name>
    <dbReference type="NCBI Taxonomy" id="220873"/>
    <lineage>
        <taxon>Eukaryota</taxon>
        <taxon>Metazoa</taxon>
        <taxon>Spiralia</taxon>
        <taxon>Lophotrochozoa</taxon>
        <taxon>Mollusca</taxon>
        <taxon>Bivalvia</taxon>
        <taxon>Autobranchia</taxon>
        <taxon>Pteriomorphia</taxon>
        <taxon>Arcoida</taxon>
        <taxon>Arcoidea</taxon>
        <taxon>Arcidae</taxon>
        <taxon>Tegillarca</taxon>
    </lineage>
</organism>
<keyword evidence="1" id="KW-0812">Transmembrane</keyword>
<evidence type="ECO:0000256" key="1">
    <source>
        <dbReference type="SAM" id="Phobius"/>
    </source>
</evidence>
<feature type="transmembrane region" description="Helical" evidence="1">
    <location>
        <begin position="59"/>
        <end position="82"/>
    </location>
</feature>
<dbReference type="Proteomes" id="UP001217089">
    <property type="component" value="Unassembled WGS sequence"/>
</dbReference>
<proteinExistence type="predicted"/>